<name>A0AAJ7SU19_PETMA</name>
<evidence type="ECO:0000259" key="19">
    <source>
        <dbReference type="PROSITE" id="PS50222"/>
    </source>
</evidence>
<comment type="subcellular location">
    <subcellularLocation>
        <location evidence="2">Cytoplasm</location>
    </subcellularLocation>
    <subcellularLocation>
        <location evidence="3">Golgi apparatus</location>
    </subcellularLocation>
    <subcellularLocation>
        <location evidence="1">Membrane</location>
        <topology evidence="1">Peripheral membrane protein</topology>
    </subcellularLocation>
    <subcellularLocation>
        <location evidence="4">Secreted</location>
    </subcellularLocation>
</comment>
<keyword evidence="9" id="KW-0344">Guanine-nucleotide releasing factor</keyword>
<dbReference type="GO" id="GO:0005793">
    <property type="term" value="C:endoplasmic reticulum-Golgi intermediate compartment"/>
    <property type="evidence" value="ECO:0007669"/>
    <property type="project" value="TreeGrafter"/>
</dbReference>
<dbReference type="KEGG" id="pmrn:116939882"/>
<feature type="compositionally biased region" description="Basic and acidic residues" evidence="17">
    <location>
        <begin position="372"/>
        <end position="391"/>
    </location>
</feature>
<keyword evidence="12" id="KW-0677">Repeat</keyword>
<feature type="signal peptide" evidence="18">
    <location>
        <begin position="1"/>
        <end position="24"/>
    </location>
</feature>
<dbReference type="InterPro" id="IPR011992">
    <property type="entry name" value="EF-hand-dom_pair"/>
</dbReference>
<keyword evidence="20" id="KW-1185">Reference proteome</keyword>
<evidence type="ECO:0000256" key="4">
    <source>
        <dbReference type="ARBA" id="ARBA00004613"/>
    </source>
</evidence>
<evidence type="ECO:0000256" key="10">
    <source>
        <dbReference type="ARBA" id="ARBA00022723"/>
    </source>
</evidence>
<keyword evidence="7" id="KW-0964">Secreted</keyword>
<keyword evidence="16" id="KW-0472">Membrane</keyword>
<dbReference type="FunFam" id="1.10.238.10:FF:000045">
    <property type="entry name" value="Nucleobindin 2"/>
    <property type="match status" value="1"/>
</dbReference>
<keyword evidence="13" id="KW-0106">Calcium</keyword>
<dbReference type="InterPro" id="IPR057576">
    <property type="entry name" value="NUCB1_N"/>
</dbReference>
<proteinExistence type="inferred from homology"/>
<evidence type="ECO:0000256" key="15">
    <source>
        <dbReference type="ARBA" id="ARBA00023125"/>
    </source>
</evidence>
<keyword evidence="15" id="KW-0238">DNA-binding</keyword>
<evidence type="ECO:0000256" key="17">
    <source>
        <dbReference type="SAM" id="MobiDB-lite"/>
    </source>
</evidence>
<evidence type="ECO:0000313" key="20">
    <source>
        <dbReference type="Proteomes" id="UP001318040"/>
    </source>
</evidence>
<dbReference type="PROSITE" id="PS50222">
    <property type="entry name" value="EF_HAND_2"/>
    <property type="match status" value="1"/>
</dbReference>
<keyword evidence="14" id="KW-0333">Golgi apparatus</keyword>
<dbReference type="GO" id="GO:0005509">
    <property type="term" value="F:calcium ion binding"/>
    <property type="evidence" value="ECO:0007669"/>
    <property type="project" value="InterPro"/>
</dbReference>
<feature type="region of interest" description="Disordered" evidence="17">
    <location>
        <begin position="359"/>
        <end position="493"/>
    </location>
</feature>
<dbReference type="PANTHER" id="PTHR19237:SF20">
    <property type="entry name" value="NUCLEOBINDIN 1"/>
    <property type="match status" value="1"/>
</dbReference>
<evidence type="ECO:0000256" key="2">
    <source>
        <dbReference type="ARBA" id="ARBA00004496"/>
    </source>
</evidence>
<keyword evidence="6" id="KW-0963">Cytoplasm</keyword>
<evidence type="ECO:0000256" key="1">
    <source>
        <dbReference type="ARBA" id="ARBA00004170"/>
    </source>
</evidence>
<evidence type="ECO:0000256" key="16">
    <source>
        <dbReference type="ARBA" id="ARBA00023136"/>
    </source>
</evidence>
<evidence type="ECO:0000256" key="11">
    <source>
        <dbReference type="ARBA" id="ARBA00022729"/>
    </source>
</evidence>
<keyword evidence="11 18" id="KW-0732">Signal</keyword>
<evidence type="ECO:0000256" key="8">
    <source>
        <dbReference type="ARBA" id="ARBA00022553"/>
    </source>
</evidence>
<evidence type="ECO:0000256" key="18">
    <source>
        <dbReference type="SAM" id="SignalP"/>
    </source>
</evidence>
<dbReference type="RefSeq" id="XP_032804751.1">
    <property type="nucleotide sequence ID" value="XM_032948860.1"/>
</dbReference>
<dbReference type="PROSITE" id="PS00018">
    <property type="entry name" value="EF_HAND_1"/>
    <property type="match status" value="1"/>
</dbReference>
<feature type="chain" id="PRO_5042522874" evidence="18">
    <location>
        <begin position="25"/>
        <end position="493"/>
    </location>
</feature>
<dbReference type="Pfam" id="PF25434">
    <property type="entry name" value="NUCB1_N"/>
    <property type="match status" value="1"/>
</dbReference>
<evidence type="ECO:0000256" key="6">
    <source>
        <dbReference type="ARBA" id="ARBA00022490"/>
    </source>
</evidence>
<dbReference type="PANTHER" id="PTHR19237">
    <property type="entry name" value="NUCLEOBINDIN"/>
    <property type="match status" value="1"/>
</dbReference>
<gene>
    <name evidence="21" type="primary">NUCB2</name>
</gene>
<evidence type="ECO:0000256" key="9">
    <source>
        <dbReference type="ARBA" id="ARBA00022658"/>
    </source>
</evidence>
<evidence type="ECO:0000256" key="13">
    <source>
        <dbReference type="ARBA" id="ARBA00022837"/>
    </source>
</evidence>
<evidence type="ECO:0000256" key="3">
    <source>
        <dbReference type="ARBA" id="ARBA00004555"/>
    </source>
</evidence>
<dbReference type="GO" id="GO:0016020">
    <property type="term" value="C:membrane"/>
    <property type="evidence" value="ECO:0007669"/>
    <property type="project" value="UniProtKB-SubCell"/>
</dbReference>
<dbReference type="GO" id="GO:0005794">
    <property type="term" value="C:Golgi apparatus"/>
    <property type="evidence" value="ECO:0007669"/>
    <property type="project" value="UniProtKB-SubCell"/>
</dbReference>
<dbReference type="GO" id="GO:0005085">
    <property type="term" value="F:guanyl-nucleotide exchange factor activity"/>
    <property type="evidence" value="ECO:0007669"/>
    <property type="project" value="UniProtKB-KW"/>
</dbReference>
<protein>
    <submittedName>
        <fullName evidence="21">Nucleobindin-2 isoform X1</fullName>
    </submittedName>
</protein>
<comment type="similarity">
    <text evidence="5">Belongs to the nucleobindin family.</text>
</comment>
<evidence type="ECO:0000256" key="5">
    <source>
        <dbReference type="ARBA" id="ARBA00008063"/>
    </source>
</evidence>
<dbReference type="AlphaFoldDB" id="A0AAJ7SU19"/>
<feature type="compositionally biased region" description="Low complexity" evidence="17">
    <location>
        <begin position="362"/>
        <end position="371"/>
    </location>
</feature>
<evidence type="ECO:0000256" key="14">
    <source>
        <dbReference type="ARBA" id="ARBA00023034"/>
    </source>
</evidence>
<dbReference type="SUPFAM" id="SSF47473">
    <property type="entry name" value="EF-hand"/>
    <property type="match status" value="1"/>
</dbReference>
<dbReference type="InterPro" id="IPR018247">
    <property type="entry name" value="EF_Hand_1_Ca_BS"/>
</dbReference>
<sequence>MRMALESRALALTLLLALLSFVSAIPIDKSKLKEHNEVKDTKDEKQIEDTGLYYDRYLREVIDVLEKDTHFKQKLETADIEDIKNGRLSKELDFVSHHVRSKLDELKRQEVARLRMLIKAKMDAAQGKDLRMDHQSLLKQFEHLDHNNPHSFEPQDLEKLIKTATKDLENYDAARHEEFKRYEMLKEHERREFLKTLDEERRQEEEKRFLDMKQKHKDHPKVNHPGSKDQLQEVWEESDGLDPEQFEPKTFFKLHDSNGDTFLDEQELEALFTKELEKVYDPKNAEDDMQEMEEERVRMREHVMNEVDKNADRLVSLEEFLQSTQTKEFTEPEGWATVDEMEVYTEEELQHFEHQLMEQETQLQQKASELQQQHEELRKQQNELEGKRKEYQQAVKQMENKKQQQQQQGRLPPPGQPNSLGDVPHPVEEDPHAQAPGHPEAPPAPIHHQEQPPAQHVEPPAQHVEPPAQHVQQAEGQGQGEGDGQEQGQLQIE</sequence>
<dbReference type="Pfam" id="PF13499">
    <property type="entry name" value="EF-hand_7"/>
    <property type="match status" value="1"/>
</dbReference>
<feature type="domain" description="EF-hand" evidence="19">
    <location>
        <begin position="243"/>
        <end position="278"/>
    </location>
</feature>
<dbReference type="GO" id="GO:0070062">
    <property type="term" value="C:extracellular exosome"/>
    <property type="evidence" value="ECO:0007669"/>
    <property type="project" value="TreeGrafter"/>
</dbReference>
<dbReference type="GO" id="GO:0003677">
    <property type="term" value="F:DNA binding"/>
    <property type="evidence" value="ECO:0007669"/>
    <property type="project" value="UniProtKB-KW"/>
</dbReference>
<evidence type="ECO:0000313" key="21">
    <source>
        <dbReference type="RefSeq" id="XP_032804751.1"/>
    </source>
</evidence>
<keyword evidence="8" id="KW-0597">Phosphoprotein</keyword>
<reference evidence="21" key="1">
    <citation type="submission" date="2025-08" db="UniProtKB">
        <authorList>
            <consortium name="RefSeq"/>
        </authorList>
    </citation>
    <scope>IDENTIFICATION</scope>
    <source>
        <tissue evidence="21">Sperm</tissue>
    </source>
</reference>
<dbReference type="InterPro" id="IPR002048">
    <property type="entry name" value="EF_hand_dom"/>
</dbReference>
<evidence type="ECO:0000256" key="12">
    <source>
        <dbReference type="ARBA" id="ARBA00022737"/>
    </source>
</evidence>
<dbReference type="InterPro" id="IPR040250">
    <property type="entry name" value="Nucleobindin"/>
</dbReference>
<dbReference type="Gene3D" id="1.10.238.10">
    <property type="entry name" value="EF-hand"/>
    <property type="match status" value="1"/>
</dbReference>
<keyword evidence="10" id="KW-0479">Metal-binding</keyword>
<dbReference type="GeneID" id="116939882"/>
<organism evidence="20 21">
    <name type="scientific">Petromyzon marinus</name>
    <name type="common">Sea lamprey</name>
    <dbReference type="NCBI Taxonomy" id="7757"/>
    <lineage>
        <taxon>Eukaryota</taxon>
        <taxon>Metazoa</taxon>
        <taxon>Chordata</taxon>
        <taxon>Craniata</taxon>
        <taxon>Vertebrata</taxon>
        <taxon>Cyclostomata</taxon>
        <taxon>Hyperoartia</taxon>
        <taxon>Petromyzontiformes</taxon>
        <taxon>Petromyzontidae</taxon>
        <taxon>Petromyzon</taxon>
    </lineage>
</organism>
<evidence type="ECO:0000256" key="7">
    <source>
        <dbReference type="ARBA" id="ARBA00022525"/>
    </source>
</evidence>
<dbReference type="Proteomes" id="UP001318040">
    <property type="component" value="Chromosome 7"/>
</dbReference>
<accession>A0AAJ7SU19</accession>